<dbReference type="InterPro" id="IPR036625">
    <property type="entry name" value="E3-bd_dom_sf"/>
</dbReference>
<keyword evidence="5 8" id="KW-0012">Acyltransferase</keyword>
<dbReference type="InterPro" id="IPR004167">
    <property type="entry name" value="PSBD"/>
</dbReference>
<evidence type="ECO:0000313" key="12">
    <source>
        <dbReference type="EMBL" id="MDL5158750.1"/>
    </source>
</evidence>
<evidence type="ECO:0000259" key="10">
    <source>
        <dbReference type="PROSITE" id="PS50968"/>
    </source>
</evidence>
<dbReference type="EMBL" id="JASVWF010000005">
    <property type="protein sequence ID" value="MDL5158750.1"/>
    <property type="molecule type" value="Genomic_DNA"/>
</dbReference>
<dbReference type="Gene3D" id="2.40.50.100">
    <property type="match status" value="1"/>
</dbReference>
<dbReference type="EC" id="2.3.1.-" evidence="8"/>
<feature type="domain" description="Peripheral subunit-binding (PSBD)" evidence="11">
    <location>
        <begin position="136"/>
        <end position="173"/>
    </location>
</feature>
<dbReference type="CDD" id="cd06849">
    <property type="entry name" value="lipoyl_domain"/>
    <property type="match status" value="1"/>
</dbReference>
<evidence type="ECO:0000256" key="3">
    <source>
        <dbReference type="ARBA" id="ARBA00022679"/>
    </source>
</evidence>
<dbReference type="SUPFAM" id="SSF47005">
    <property type="entry name" value="Peripheral subunit-binding domain of 2-oxo acid dehydrogenase complex"/>
    <property type="match status" value="1"/>
</dbReference>
<reference evidence="12 13" key="1">
    <citation type="submission" date="2023-06" db="EMBL/GenBank/DDBJ databases">
        <title>Actinomycetospora Odt1-22.</title>
        <authorList>
            <person name="Supong K."/>
        </authorList>
    </citation>
    <scope>NUCLEOTIDE SEQUENCE [LARGE SCALE GENOMIC DNA]</scope>
    <source>
        <strain evidence="12 13">Odt1-22</strain>
    </source>
</reference>
<dbReference type="InterPro" id="IPR050743">
    <property type="entry name" value="2-oxoacid_DH_E2_comp"/>
</dbReference>
<dbReference type="InterPro" id="IPR023213">
    <property type="entry name" value="CAT-like_dom_sf"/>
</dbReference>
<feature type="compositionally biased region" description="Low complexity" evidence="9">
    <location>
        <begin position="120"/>
        <end position="131"/>
    </location>
</feature>
<evidence type="ECO:0000313" key="13">
    <source>
        <dbReference type="Proteomes" id="UP001231924"/>
    </source>
</evidence>
<evidence type="ECO:0000256" key="9">
    <source>
        <dbReference type="SAM" id="MobiDB-lite"/>
    </source>
</evidence>
<sequence>MSAPAATRVTVPNIGDFSDVPIIEVHVSPGDTIAVDDPLLTLESDKATMDVPSSHAGLVTEVLVSVGDAVSEGTPVVVLDAGDGEPVEEAPTAPAPSNAREIADAEATAQEPDSLGTNGSSAPAPSAPSSSELPPHAGPSVRKLAREFGVDLSQISASGPKGRITKEDLLSFVRGSDGAAAPAAAPAPVQQGSGIPEVPAQDFSVFGPVETQPLSRITRISGPFLHRSWLNVPHVTHNDDADITETDKYRKELDTQAKTEGYRVTLLAFLMKASVSALKAYPTLNASLTPEKDALILKRYFHIGVAVDTPGGLVVPVVRDVDRKGIVELSKELGEVSARARDGKLSADDMRGGTFTISSLGGIGGTAFTPIVNAPEVAILGVVRSRIAPVWNGTEFEPRNLLPLCLSYDHRVIDGALAARFTRHLAHTMGDERRLLL</sequence>
<dbReference type="InterPro" id="IPR003016">
    <property type="entry name" value="2-oxoA_DH_lipoyl-BS"/>
</dbReference>
<evidence type="ECO:0000256" key="2">
    <source>
        <dbReference type="ARBA" id="ARBA00007317"/>
    </source>
</evidence>
<dbReference type="PANTHER" id="PTHR43178:SF2">
    <property type="entry name" value="DIHYDROLIPOYLLYSINE-RESIDUE ACETYLTRANSFERASE COMPONENT OF PYRUVATE DEHYDROGENASE COMPLEX"/>
    <property type="match status" value="1"/>
</dbReference>
<evidence type="ECO:0000256" key="4">
    <source>
        <dbReference type="ARBA" id="ARBA00022823"/>
    </source>
</evidence>
<keyword evidence="13" id="KW-1185">Reference proteome</keyword>
<dbReference type="InterPro" id="IPR001078">
    <property type="entry name" value="2-oxoacid_DH_actylTfrase"/>
</dbReference>
<evidence type="ECO:0000256" key="1">
    <source>
        <dbReference type="ARBA" id="ARBA00001938"/>
    </source>
</evidence>
<evidence type="ECO:0000256" key="7">
    <source>
        <dbReference type="ARBA" id="ARBA00048370"/>
    </source>
</evidence>
<dbReference type="RefSeq" id="WP_286055284.1">
    <property type="nucleotide sequence ID" value="NZ_JASVWF010000005.1"/>
</dbReference>
<evidence type="ECO:0000256" key="5">
    <source>
        <dbReference type="ARBA" id="ARBA00023315"/>
    </source>
</evidence>
<comment type="catalytic activity">
    <reaction evidence="7">
        <text>N(6)-[(R)-dihydrolipoyl]-L-lysyl-[protein] + acetyl-CoA = N(6)-[(R)-S(8)-acetyldihydrolipoyl]-L-lysyl-[protein] + CoA</text>
        <dbReference type="Rhea" id="RHEA:17017"/>
        <dbReference type="Rhea" id="RHEA-COMP:10475"/>
        <dbReference type="Rhea" id="RHEA-COMP:10478"/>
        <dbReference type="ChEBI" id="CHEBI:57287"/>
        <dbReference type="ChEBI" id="CHEBI:57288"/>
        <dbReference type="ChEBI" id="CHEBI:83100"/>
        <dbReference type="ChEBI" id="CHEBI:83111"/>
        <dbReference type="EC" id="2.3.1.12"/>
    </reaction>
</comment>
<feature type="domain" description="Lipoyl-binding" evidence="10">
    <location>
        <begin position="6"/>
        <end position="80"/>
    </location>
</feature>
<comment type="caution">
    <text evidence="12">The sequence shown here is derived from an EMBL/GenBank/DDBJ whole genome shotgun (WGS) entry which is preliminary data.</text>
</comment>
<keyword evidence="4 8" id="KW-0450">Lipoyl</keyword>
<comment type="cofactor">
    <cofactor evidence="1 8">
        <name>(R)-lipoate</name>
        <dbReference type="ChEBI" id="CHEBI:83088"/>
    </cofactor>
</comment>
<proteinExistence type="inferred from homology"/>
<dbReference type="InterPro" id="IPR011053">
    <property type="entry name" value="Single_hybrid_motif"/>
</dbReference>
<dbReference type="InterPro" id="IPR000089">
    <property type="entry name" value="Biotin_lipoyl"/>
</dbReference>
<dbReference type="SUPFAM" id="SSF52777">
    <property type="entry name" value="CoA-dependent acyltransferases"/>
    <property type="match status" value="1"/>
</dbReference>
<gene>
    <name evidence="12" type="ORF">QRT03_22465</name>
</gene>
<dbReference type="Gene3D" id="3.30.559.10">
    <property type="entry name" value="Chloramphenicol acetyltransferase-like domain"/>
    <property type="match status" value="1"/>
</dbReference>
<dbReference type="SUPFAM" id="SSF51230">
    <property type="entry name" value="Single hybrid motif"/>
    <property type="match status" value="1"/>
</dbReference>
<dbReference type="Gene3D" id="4.10.320.10">
    <property type="entry name" value="E3-binding domain"/>
    <property type="match status" value="1"/>
</dbReference>
<evidence type="ECO:0000259" key="11">
    <source>
        <dbReference type="PROSITE" id="PS51826"/>
    </source>
</evidence>
<dbReference type="Pfam" id="PF02817">
    <property type="entry name" value="E3_binding"/>
    <property type="match status" value="1"/>
</dbReference>
<feature type="region of interest" description="Disordered" evidence="9">
    <location>
        <begin position="79"/>
        <end position="140"/>
    </location>
</feature>
<dbReference type="Pfam" id="PF00198">
    <property type="entry name" value="2-oxoacid_dh"/>
    <property type="match status" value="1"/>
</dbReference>
<keyword evidence="3 8" id="KW-0808">Transferase</keyword>
<dbReference type="PROSITE" id="PS00189">
    <property type="entry name" value="LIPOYL"/>
    <property type="match status" value="1"/>
</dbReference>
<dbReference type="PROSITE" id="PS50968">
    <property type="entry name" value="BIOTINYL_LIPOYL"/>
    <property type="match status" value="1"/>
</dbReference>
<comment type="similarity">
    <text evidence="2 8">Belongs to the 2-oxoacid dehydrogenase family.</text>
</comment>
<comment type="function">
    <text evidence="6">The pyruvate dehydrogenase complex catalyzes the overall conversion of pyruvate to acetyl-CoA and CO(2). It contains multiple copies of three enzymatic components: pyruvate dehydrogenase (E1), dihydrolipoamide acetyltransferase (E2) and lipoamide dehydrogenase (E3).</text>
</comment>
<protein>
    <recommendedName>
        <fullName evidence="8">Dihydrolipoamide acetyltransferase component of pyruvate dehydrogenase complex</fullName>
        <ecNumber evidence="8">2.3.1.-</ecNumber>
    </recommendedName>
</protein>
<evidence type="ECO:0000256" key="8">
    <source>
        <dbReference type="RuleBase" id="RU003423"/>
    </source>
</evidence>
<dbReference type="Pfam" id="PF00364">
    <property type="entry name" value="Biotin_lipoyl"/>
    <property type="match status" value="1"/>
</dbReference>
<dbReference type="PROSITE" id="PS51826">
    <property type="entry name" value="PSBD"/>
    <property type="match status" value="1"/>
</dbReference>
<evidence type="ECO:0000256" key="6">
    <source>
        <dbReference type="ARBA" id="ARBA00025211"/>
    </source>
</evidence>
<dbReference type="PANTHER" id="PTHR43178">
    <property type="entry name" value="DIHYDROLIPOAMIDE ACETYLTRANSFERASE COMPONENT OF PYRUVATE DEHYDROGENASE COMPLEX"/>
    <property type="match status" value="1"/>
</dbReference>
<organism evidence="12 13">
    <name type="scientific">Actinomycetospora termitidis</name>
    <dbReference type="NCBI Taxonomy" id="3053470"/>
    <lineage>
        <taxon>Bacteria</taxon>
        <taxon>Bacillati</taxon>
        <taxon>Actinomycetota</taxon>
        <taxon>Actinomycetes</taxon>
        <taxon>Pseudonocardiales</taxon>
        <taxon>Pseudonocardiaceae</taxon>
        <taxon>Actinomycetospora</taxon>
    </lineage>
</organism>
<dbReference type="Proteomes" id="UP001231924">
    <property type="component" value="Unassembled WGS sequence"/>
</dbReference>
<accession>A0ABT7MDL0</accession>
<name>A0ABT7MDL0_9PSEU</name>